<feature type="site" description="Interaction with substrate tRNA" evidence="10">
    <location>
        <position position="125"/>
    </location>
</feature>
<dbReference type="Gene3D" id="1.10.20.140">
    <property type="match status" value="1"/>
</dbReference>
<comment type="similarity">
    <text evidence="3 10 13">Belongs to the IPP transferase family.</text>
</comment>
<comment type="cofactor">
    <cofactor evidence="1 10">
        <name>Mg(2+)</name>
        <dbReference type="ChEBI" id="CHEBI:18420"/>
    </cofactor>
</comment>
<keyword evidence="4 10" id="KW-0808">Transferase</keyword>
<dbReference type="PANTHER" id="PTHR11088:SF60">
    <property type="entry name" value="TRNA DIMETHYLALLYLTRANSFERASE"/>
    <property type="match status" value="1"/>
</dbReference>
<dbReference type="RefSeq" id="WP_068820770.1">
    <property type="nucleotide sequence ID" value="NZ_LWHJ01000011.1"/>
</dbReference>
<evidence type="ECO:0000256" key="6">
    <source>
        <dbReference type="ARBA" id="ARBA00022741"/>
    </source>
</evidence>
<keyword evidence="15" id="KW-1185">Reference proteome</keyword>
<evidence type="ECO:0000256" key="1">
    <source>
        <dbReference type="ARBA" id="ARBA00001946"/>
    </source>
</evidence>
<evidence type="ECO:0000256" key="2">
    <source>
        <dbReference type="ARBA" id="ARBA00003213"/>
    </source>
</evidence>
<dbReference type="InterPro" id="IPR027417">
    <property type="entry name" value="P-loop_NTPase"/>
</dbReference>
<evidence type="ECO:0000256" key="12">
    <source>
        <dbReference type="RuleBase" id="RU003784"/>
    </source>
</evidence>
<dbReference type="GO" id="GO:0052381">
    <property type="term" value="F:tRNA dimethylallyltransferase activity"/>
    <property type="evidence" value="ECO:0007669"/>
    <property type="project" value="UniProtKB-UniRule"/>
</dbReference>
<keyword evidence="5 10" id="KW-0819">tRNA processing</keyword>
<comment type="caution">
    <text evidence="10">Lacks conserved residue(s) required for the propagation of feature annotation.</text>
</comment>
<dbReference type="GO" id="GO:0005524">
    <property type="term" value="F:ATP binding"/>
    <property type="evidence" value="ECO:0007669"/>
    <property type="project" value="UniProtKB-UniRule"/>
</dbReference>
<evidence type="ECO:0000256" key="5">
    <source>
        <dbReference type="ARBA" id="ARBA00022694"/>
    </source>
</evidence>
<sequence>MSQQKTLIVIAGPTAIGKTALAIKIAQHYQTEIISADSRQFFKEMSIGTAKPNDEELASAPHHFINSHSINQDFSVGTFEKEALAKIDELFKTHDILIMVGGSGLYVNAVLYGFDEIPKANENIREQLNQQFQKEGIEPLQSQLQQLDPEYYNEVDINNPQRMIRALEVCLSTGKPFSSFRNAPKKSREFNTILIGLDIEREKLYQRINHRVDLMIEDGLLNEVESLKEYQHLNALKTVGYSELFSYLNGDCTLDQAVDKIKQNTRNFAKRQLTWFRKNKELMWFEPANTKKIFEYLNSILVD</sequence>
<feature type="region of interest" description="Interaction with substrate tRNA" evidence="10">
    <location>
        <begin position="161"/>
        <end position="165"/>
    </location>
</feature>
<feature type="region of interest" description="Interaction with substrate tRNA" evidence="10">
    <location>
        <begin position="37"/>
        <end position="40"/>
    </location>
</feature>
<dbReference type="InterPro" id="IPR039657">
    <property type="entry name" value="Dimethylallyltransferase"/>
</dbReference>
<dbReference type="Pfam" id="PF01715">
    <property type="entry name" value="IPPT"/>
    <property type="match status" value="1"/>
</dbReference>
<gene>
    <name evidence="10" type="primary">miaA</name>
    <name evidence="14" type="ORF">A5893_01090</name>
</gene>
<keyword evidence="8 10" id="KW-0460">Magnesium</keyword>
<dbReference type="Gene3D" id="3.40.50.300">
    <property type="entry name" value="P-loop containing nucleotide triphosphate hydrolases"/>
    <property type="match status" value="1"/>
</dbReference>
<comment type="subunit">
    <text evidence="10">Monomer.</text>
</comment>
<evidence type="ECO:0000256" key="4">
    <source>
        <dbReference type="ARBA" id="ARBA00022679"/>
    </source>
</evidence>
<evidence type="ECO:0000256" key="7">
    <source>
        <dbReference type="ARBA" id="ARBA00022840"/>
    </source>
</evidence>
<evidence type="ECO:0000256" key="11">
    <source>
        <dbReference type="RuleBase" id="RU003783"/>
    </source>
</evidence>
<keyword evidence="6 10" id="KW-0547">Nucleotide-binding</keyword>
<organism evidence="14 15">
    <name type="scientific">Pedobacter psychrophilus</name>
    <dbReference type="NCBI Taxonomy" id="1826909"/>
    <lineage>
        <taxon>Bacteria</taxon>
        <taxon>Pseudomonadati</taxon>
        <taxon>Bacteroidota</taxon>
        <taxon>Sphingobacteriia</taxon>
        <taxon>Sphingobacteriales</taxon>
        <taxon>Sphingobacteriaceae</taxon>
        <taxon>Pedobacter</taxon>
    </lineage>
</organism>
<reference evidence="14 15" key="2">
    <citation type="submission" date="2016-06" db="EMBL/GenBank/DDBJ databases">
        <title>Pedobacter psychrophilus sp. nov., isolated from Antarctic fragmentary rock.</title>
        <authorList>
            <person name="Svec P."/>
        </authorList>
    </citation>
    <scope>NUCLEOTIDE SEQUENCE [LARGE SCALE GENOMIC DNA]</scope>
    <source>
        <strain evidence="14 15">CCM 8644</strain>
    </source>
</reference>
<dbReference type="Proteomes" id="UP000078459">
    <property type="component" value="Unassembled WGS sequence"/>
</dbReference>
<comment type="catalytic activity">
    <reaction evidence="9 10 11">
        <text>adenosine(37) in tRNA + dimethylallyl diphosphate = N(6)-dimethylallyladenosine(37) in tRNA + diphosphate</text>
        <dbReference type="Rhea" id="RHEA:26482"/>
        <dbReference type="Rhea" id="RHEA-COMP:10162"/>
        <dbReference type="Rhea" id="RHEA-COMP:10375"/>
        <dbReference type="ChEBI" id="CHEBI:33019"/>
        <dbReference type="ChEBI" id="CHEBI:57623"/>
        <dbReference type="ChEBI" id="CHEBI:74411"/>
        <dbReference type="ChEBI" id="CHEBI:74415"/>
        <dbReference type="EC" id="2.5.1.75"/>
    </reaction>
</comment>
<feature type="site" description="Interaction with substrate tRNA" evidence="10">
    <location>
        <position position="103"/>
    </location>
</feature>
<feature type="binding site" evidence="10">
    <location>
        <begin position="14"/>
        <end position="19"/>
    </location>
    <ligand>
        <name>substrate</name>
    </ligand>
</feature>
<name>A0A179DMJ0_9SPHI</name>
<evidence type="ECO:0000313" key="14">
    <source>
        <dbReference type="EMBL" id="OAQ41739.1"/>
    </source>
</evidence>
<dbReference type="AlphaFoldDB" id="A0A179DMJ0"/>
<dbReference type="EMBL" id="LWHJ01000011">
    <property type="protein sequence ID" value="OAQ41739.1"/>
    <property type="molecule type" value="Genomic_DNA"/>
</dbReference>
<dbReference type="NCBIfam" id="TIGR00174">
    <property type="entry name" value="miaA"/>
    <property type="match status" value="1"/>
</dbReference>
<proteinExistence type="inferred from homology"/>
<dbReference type="PANTHER" id="PTHR11088">
    <property type="entry name" value="TRNA DIMETHYLALLYLTRANSFERASE"/>
    <property type="match status" value="1"/>
</dbReference>
<evidence type="ECO:0000256" key="9">
    <source>
        <dbReference type="ARBA" id="ARBA00049563"/>
    </source>
</evidence>
<dbReference type="SUPFAM" id="SSF52540">
    <property type="entry name" value="P-loop containing nucleoside triphosphate hydrolases"/>
    <property type="match status" value="2"/>
</dbReference>
<evidence type="ECO:0000256" key="10">
    <source>
        <dbReference type="HAMAP-Rule" id="MF_00185"/>
    </source>
</evidence>
<dbReference type="OrthoDB" id="9776390at2"/>
<dbReference type="HAMAP" id="MF_00185">
    <property type="entry name" value="IPP_trans"/>
    <property type="match status" value="1"/>
</dbReference>
<comment type="function">
    <text evidence="2 10 12">Catalyzes the transfer of a dimethylallyl group onto the adenine at position 37 in tRNAs that read codons beginning with uridine, leading to the formation of N6-(dimethylallyl)adenosine (i(6)A).</text>
</comment>
<dbReference type="GO" id="GO:0006400">
    <property type="term" value="P:tRNA modification"/>
    <property type="evidence" value="ECO:0007669"/>
    <property type="project" value="TreeGrafter"/>
</dbReference>
<evidence type="ECO:0000256" key="13">
    <source>
        <dbReference type="RuleBase" id="RU003785"/>
    </source>
</evidence>
<feature type="binding site" evidence="10">
    <location>
        <begin position="12"/>
        <end position="19"/>
    </location>
    <ligand>
        <name>ATP</name>
        <dbReference type="ChEBI" id="CHEBI:30616"/>
    </ligand>
</feature>
<reference evidence="14 15" key="1">
    <citation type="submission" date="2016-04" db="EMBL/GenBank/DDBJ databases">
        <authorList>
            <person name="Evans L.H."/>
            <person name="Alamgir A."/>
            <person name="Owens N."/>
            <person name="Weber N.D."/>
            <person name="Virtaneva K."/>
            <person name="Barbian K."/>
            <person name="Babar A."/>
            <person name="Rosenke K."/>
        </authorList>
    </citation>
    <scope>NUCLEOTIDE SEQUENCE [LARGE SCALE GENOMIC DNA]</scope>
    <source>
        <strain evidence="14 15">CCM 8644</strain>
    </source>
</reference>
<protein>
    <recommendedName>
        <fullName evidence="10">tRNA dimethylallyltransferase</fullName>
        <ecNumber evidence="10">2.5.1.75</ecNumber>
    </recommendedName>
    <alternativeName>
        <fullName evidence="10">Dimethylallyl diphosphate:tRNA dimethylallyltransferase</fullName>
        <shortName evidence="10">DMAPP:tRNA dimethylallyltransferase</shortName>
        <shortName evidence="10">DMATase</shortName>
    </alternativeName>
    <alternativeName>
        <fullName evidence="10">Isopentenyl-diphosphate:tRNA isopentenyltransferase</fullName>
        <shortName evidence="10">IPP transferase</shortName>
        <shortName evidence="10">IPPT</shortName>
        <shortName evidence="10">IPTase</shortName>
    </alternativeName>
</protein>
<accession>A0A179DMJ0</accession>
<dbReference type="STRING" id="1826909.A5893_01090"/>
<evidence type="ECO:0000256" key="3">
    <source>
        <dbReference type="ARBA" id="ARBA00005842"/>
    </source>
</evidence>
<comment type="caution">
    <text evidence="14">The sequence shown here is derived from an EMBL/GenBank/DDBJ whole genome shotgun (WGS) entry which is preliminary data.</text>
</comment>
<keyword evidence="7 10" id="KW-0067">ATP-binding</keyword>
<dbReference type="EC" id="2.5.1.75" evidence="10"/>
<dbReference type="InterPro" id="IPR018022">
    <property type="entry name" value="IPT"/>
</dbReference>
<evidence type="ECO:0000313" key="15">
    <source>
        <dbReference type="Proteomes" id="UP000078459"/>
    </source>
</evidence>
<evidence type="ECO:0000256" key="8">
    <source>
        <dbReference type="ARBA" id="ARBA00022842"/>
    </source>
</evidence>